<organism evidence="2 3">
    <name type="scientific">Vigna radiata var. radiata</name>
    <name type="common">Mung bean</name>
    <name type="synonym">Phaseolus aureus</name>
    <dbReference type="NCBI Taxonomy" id="3916"/>
    <lineage>
        <taxon>Eukaryota</taxon>
        <taxon>Viridiplantae</taxon>
        <taxon>Streptophyta</taxon>
        <taxon>Embryophyta</taxon>
        <taxon>Tracheophyta</taxon>
        <taxon>Spermatophyta</taxon>
        <taxon>Magnoliopsida</taxon>
        <taxon>eudicotyledons</taxon>
        <taxon>Gunneridae</taxon>
        <taxon>Pentapetalae</taxon>
        <taxon>rosids</taxon>
        <taxon>fabids</taxon>
        <taxon>Fabales</taxon>
        <taxon>Fabaceae</taxon>
        <taxon>Papilionoideae</taxon>
        <taxon>50 kb inversion clade</taxon>
        <taxon>NPAAA clade</taxon>
        <taxon>indigoferoid/millettioid clade</taxon>
        <taxon>Phaseoleae</taxon>
        <taxon>Vigna</taxon>
    </lineage>
</organism>
<dbReference type="GeneID" id="106755133"/>
<dbReference type="KEGG" id="vra:106755133"/>
<dbReference type="OrthoDB" id="1436517at2759"/>
<feature type="region of interest" description="Disordered" evidence="1">
    <location>
        <begin position="128"/>
        <end position="148"/>
    </location>
</feature>
<reference evidence="3" key="1">
    <citation type="submission" date="2025-08" db="UniProtKB">
        <authorList>
            <consortium name="RefSeq"/>
        </authorList>
    </citation>
    <scope>IDENTIFICATION</scope>
    <source>
        <tissue evidence="3">Leaf</tissue>
    </source>
</reference>
<accession>A0A3Q0ES27</accession>
<dbReference type="PANTHER" id="PTHR33018:SF34">
    <property type="entry name" value="OS02G0472350 PROTEIN"/>
    <property type="match status" value="1"/>
</dbReference>
<name>A0A3Q0ES27_VIGRR</name>
<gene>
    <name evidence="3" type="primary">LOC106755133</name>
</gene>
<dbReference type="Proteomes" id="UP000087766">
    <property type="component" value="Unplaced"/>
</dbReference>
<evidence type="ECO:0000313" key="3">
    <source>
        <dbReference type="RefSeq" id="XP_022633881.1"/>
    </source>
</evidence>
<proteinExistence type="predicted"/>
<evidence type="ECO:0000256" key="1">
    <source>
        <dbReference type="SAM" id="MobiDB-lite"/>
    </source>
</evidence>
<sequence length="176" mass="19873">MWKASQMKSDGNMTYASAALISQRIDELVEQQTQGTYTPQGREDILTTTIGKPEHPRRVRGVPRAIGLRDYFGPVQKTTQSTNQYALRQMDLQWEERLRQMEQRFMGQLQEQKEMQNALEEKLQSMTTGTLGVPTETPTPPPISTRGSCSVVEPTEYIGQYKLLVDGDPPRIVAVG</sequence>
<evidence type="ECO:0000313" key="2">
    <source>
        <dbReference type="Proteomes" id="UP000087766"/>
    </source>
</evidence>
<dbReference type="PANTHER" id="PTHR33018">
    <property type="entry name" value="OS10G0338966 PROTEIN-RELATED"/>
    <property type="match status" value="1"/>
</dbReference>
<dbReference type="AlphaFoldDB" id="A0A3Q0ES27"/>
<protein>
    <submittedName>
        <fullName evidence="3">Uncharacterized protein LOC106755133</fullName>
    </submittedName>
</protein>
<keyword evidence="2" id="KW-1185">Reference proteome</keyword>
<dbReference type="RefSeq" id="XP_022633881.1">
    <property type="nucleotide sequence ID" value="XM_022778160.1"/>
</dbReference>